<dbReference type="Gene3D" id="3.30.470.20">
    <property type="entry name" value="ATP-grasp fold, B domain"/>
    <property type="match status" value="1"/>
</dbReference>
<dbReference type="GO" id="GO:0016874">
    <property type="term" value="F:ligase activity"/>
    <property type="evidence" value="ECO:0007669"/>
    <property type="project" value="UniProtKB-KW"/>
</dbReference>
<dbReference type="EMBL" id="CP126084">
    <property type="protein sequence ID" value="WHX48538.1"/>
    <property type="molecule type" value="Genomic_DNA"/>
</dbReference>
<dbReference type="PANTHER" id="PTHR43585">
    <property type="entry name" value="FUMIPYRROLE BIOSYNTHESIS PROTEIN C"/>
    <property type="match status" value="1"/>
</dbReference>
<dbReference type="InterPro" id="IPR011761">
    <property type="entry name" value="ATP-grasp"/>
</dbReference>
<evidence type="ECO:0000256" key="2">
    <source>
        <dbReference type="ARBA" id="ARBA00022741"/>
    </source>
</evidence>
<dbReference type="KEGG" id="pwn:QNH46_21105"/>
<evidence type="ECO:0000256" key="4">
    <source>
        <dbReference type="PROSITE-ProRule" id="PRU00409"/>
    </source>
</evidence>
<feature type="domain" description="ATP-grasp" evidence="5">
    <location>
        <begin position="116"/>
        <end position="316"/>
    </location>
</feature>
<dbReference type="InterPro" id="IPR052032">
    <property type="entry name" value="ATP-dep_AA_Ligase"/>
</dbReference>
<evidence type="ECO:0000313" key="7">
    <source>
        <dbReference type="Proteomes" id="UP001177943"/>
    </source>
</evidence>
<evidence type="ECO:0000256" key="3">
    <source>
        <dbReference type="ARBA" id="ARBA00022840"/>
    </source>
</evidence>
<dbReference type="SUPFAM" id="SSF56059">
    <property type="entry name" value="Glutathione synthetase ATP-binding domain-like"/>
    <property type="match status" value="1"/>
</dbReference>
<keyword evidence="3 4" id="KW-0067">ATP-binding</keyword>
<dbReference type="GO" id="GO:0005524">
    <property type="term" value="F:ATP binding"/>
    <property type="evidence" value="ECO:0007669"/>
    <property type="project" value="UniProtKB-UniRule"/>
</dbReference>
<protein>
    <submittedName>
        <fullName evidence="6">ATP-grasp domain-containing protein</fullName>
    </submittedName>
</protein>
<name>A0AA95I6X9_9BACL</name>
<evidence type="ECO:0000256" key="1">
    <source>
        <dbReference type="ARBA" id="ARBA00022598"/>
    </source>
</evidence>
<reference evidence="6" key="1">
    <citation type="submission" date="2023-05" db="EMBL/GenBank/DDBJ databases">
        <title>Comparative genomics of Bacillaceae isolates and their secondary metabolite potential.</title>
        <authorList>
            <person name="Song L."/>
            <person name="Nielsen L.J."/>
            <person name="Mohite O."/>
            <person name="Xu X."/>
            <person name="Weber T."/>
            <person name="Kovacs A.T."/>
        </authorList>
    </citation>
    <scope>NUCLEOTIDE SEQUENCE</scope>
    <source>
        <strain evidence="6">B2_4</strain>
    </source>
</reference>
<keyword evidence="2 4" id="KW-0547">Nucleotide-binding</keyword>
<keyword evidence="1" id="KW-0436">Ligase</keyword>
<sequence>MTKNVLVIGLNPKIVNIIENMADDIILFILEEKELYENNYLSFHSSICQEVRIGSYQQSLDCVDTAVRWNEEIRFDAVIPGREYSVIAVNEIAKRLGLRRLGDVAADSLTNKYKLRTVASKLGILQPRFAKIEQFEDLVQFYQSKPLMLKPVNRQASTGVIKIESKDDLALAWVETTNATEGNLVVTQRPLIWEYMSEDYVEGFEISVESFVKDGQVLFHNITKKLTTVGKYSVEIGHIIPGDIHEEIREEVIDAKQKLIQGLAVQNGLLHSEWIINEQGSFLIECAGRAPGGLIPELFELAYDLNLFKAYINVLLGLEVQFPSQFCHVAAAIYFTPPSGKLISVKGFDVLGNIPSIKRIESGFELGQLIEPLTSNWARKGYVVLQSTNYEQLEKTITEINETVKFEVSS</sequence>
<evidence type="ECO:0000259" key="5">
    <source>
        <dbReference type="PROSITE" id="PS50975"/>
    </source>
</evidence>
<accession>A0AA95I6X9</accession>
<dbReference type="RefSeq" id="WP_283925907.1">
    <property type="nucleotide sequence ID" value="NZ_CP126084.1"/>
</dbReference>
<dbReference type="Pfam" id="PF18603">
    <property type="entry name" value="LAL_C2"/>
    <property type="match status" value="1"/>
</dbReference>
<dbReference type="Proteomes" id="UP001177943">
    <property type="component" value="Chromosome"/>
</dbReference>
<dbReference type="AlphaFoldDB" id="A0AA95I6X9"/>
<dbReference type="PROSITE" id="PS50975">
    <property type="entry name" value="ATP_GRASP"/>
    <property type="match status" value="1"/>
</dbReference>
<dbReference type="GO" id="GO:0046872">
    <property type="term" value="F:metal ion binding"/>
    <property type="evidence" value="ECO:0007669"/>
    <property type="project" value="InterPro"/>
</dbReference>
<evidence type="ECO:0000313" key="6">
    <source>
        <dbReference type="EMBL" id="WHX48538.1"/>
    </source>
</evidence>
<dbReference type="PANTHER" id="PTHR43585:SF2">
    <property type="entry name" value="ATP-GRASP ENZYME FSQD"/>
    <property type="match status" value="1"/>
</dbReference>
<dbReference type="Pfam" id="PF13535">
    <property type="entry name" value="ATP-grasp_4"/>
    <property type="match status" value="1"/>
</dbReference>
<dbReference type="InterPro" id="IPR040570">
    <property type="entry name" value="LAL_C2"/>
</dbReference>
<gene>
    <name evidence="6" type="ORF">QNH46_21105</name>
</gene>
<organism evidence="6 7">
    <name type="scientific">Paenibacillus woosongensis</name>
    <dbReference type="NCBI Taxonomy" id="307580"/>
    <lineage>
        <taxon>Bacteria</taxon>
        <taxon>Bacillati</taxon>
        <taxon>Bacillota</taxon>
        <taxon>Bacilli</taxon>
        <taxon>Bacillales</taxon>
        <taxon>Paenibacillaceae</taxon>
        <taxon>Paenibacillus</taxon>
    </lineage>
</organism>
<proteinExistence type="predicted"/>